<evidence type="ECO:0000313" key="4">
    <source>
        <dbReference type="Proteomes" id="UP001153954"/>
    </source>
</evidence>
<feature type="chain" id="PRO_5043493910" evidence="2">
    <location>
        <begin position="21"/>
        <end position="760"/>
    </location>
</feature>
<name>A0AAU9U5A0_EUPED</name>
<organism evidence="3 4">
    <name type="scientific">Euphydryas editha</name>
    <name type="common">Edith's checkerspot</name>
    <dbReference type="NCBI Taxonomy" id="104508"/>
    <lineage>
        <taxon>Eukaryota</taxon>
        <taxon>Metazoa</taxon>
        <taxon>Ecdysozoa</taxon>
        <taxon>Arthropoda</taxon>
        <taxon>Hexapoda</taxon>
        <taxon>Insecta</taxon>
        <taxon>Pterygota</taxon>
        <taxon>Neoptera</taxon>
        <taxon>Endopterygota</taxon>
        <taxon>Lepidoptera</taxon>
        <taxon>Glossata</taxon>
        <taxon>Ditrysia</taxon>
        <taxon>Papilionoidea</taxon>
        <taxon>Nymphalidae</taxon>
        <taxon>Nymphalinae</taxon>
        <taxon>Euphydryas</taxon>
    </lineage>
</organism>
<protein>
    <submittedName>
        <fullName evidence="3">Uncharacterized protein</fullName>
    </submittedName>
</protein>
<evidence type="ECO:0000256" key="1">
    <source>
        <dbReference type="SAM" id="MobiDB-lite"/>
    </source>
</evidence>
<dbReference type="AlphaFoldDB" id="A0AAU9U5A0"/>
<evidence type="ECO:0000313" key="3">
    <source>
        <dbReference type="EMBL" id="CAH2092880.1"/>
    </source>
</evidence>
<accession>A0AAU9U5A0</accession>
<keyword evidence="2" id="KW-0732">Signal</keyword>
<comment type="caution">
    <text evidence="3">The sequence shown here is derived from an EMBL/GenBank/DDBJ whole genome shotgun (WGS) entry which is preliminary data.</text>
</comment>
<dbReference type="EMBL" id="CAKOGL010000012">
    <property type="protein sequence ID" value="CAH2092880.1"/>
    <property type="molecule type" value="Genomic_DNA"/>
</dbReference>
<sequence length="760" mass="92388">MNKRRLLLFSVFALLHITTSERNFIDGSYRCCNYSSRYLSSNTVSVPHRVQRLLSEIRTLNTPEKNPNFIVRDSELNQLIKHQQVRLIEPRSRGDESRRTFGKYRNRILNTHSPDILRRRNFKERIDVYRTDLQNNVYHNRFDGSSSCYNNIENEVSRNRFEDKRESRFNHEDHDADSLGIRDNRNGIKRNLLAHVVRDSQRYATRDSVRDHSDYSRYTERKIIPQKLVLDRNVDRKSNLQNIRRIRTDRAVILNQFDNERFTRLNTYRNLDIELSRRELLRKTFISRDEESNNRINFKYNNRVSIMNNEINRRLLIRDTYYLNSLTQNRKRSERVYNREVNEIDRGTPILMLELHEAARLRDYVKNRHEVASRIQYDRQNVDRLEVHRERENRQNHRRTTSKEKYTARYILNNNEIQFDRIYENYNVRNNRDMKERVISEDKNGRINVKPDIKGKNMNFKEANKRVNIFESRINNRDRYYKNNDVRNINQNKLSVLRSYIGRFLERYNKRTTRYNLSTEHFHVREELRRPRIIQRITDNSSDRILRHNRLTSNVTPEVSEKDEVRRKLTDSRFLNDNIMSRRRQSNRRYINDNKTPNIKNVRRSLENRLNLRIVQNTSTSRSNRQVETLRGTRITRTGIEDVFYQRLYSVSNEKRSTNNRQVTRKVNDERGHTKQSQEDRSINIRQIDTTNEKRYSMTEFFDNKGSRTQKIQYGNNIFGINWQYLFYALQFVYLCSIIIQIPKNHEEKKQNRWVTYSNH</sequence>
<proteinExistence type="predicted"/>
<dbReference type="Proteomes" id="UP001153954">
    <property type="component" value="Unassembled WGS sequence"/>
</dbReference>
<keyword evidence="4" id="KW-1185">Reference proteome</keyword>
<evidence type="ECO:0000256" key="2">
    <source>
        <dbReference type="SAM" id="SignalP"/>
    </source>
</evidence>
<feature type="signal peptide" evidence="2">
    <location>
        <begin position="1"/>
        <end position="20"/>
    </location>
</feature>
<feature type="compositionally biased region" description="Basic and acidic residues" evidence="1">
    <location>
        <begin position="666"/>
        <end position="681"/>
    </location>
</feature>
<feature type="region of interest" description="Disordered" evidence="1">
    <location>
        <begin position="656"/>
        <end position="681"/>
    </location>
</feature>
<reference evidence="3" key="1">
    <citation type="submission" date="2022-03" db="EMBL/GenBank/DDBJ databases">
        <authorList>
            <person name="Tunstrom K."/>
        </authorList>
    </citation>
    <scope>NUCLEOTIDE SEQUENCE</scope>
</reference>
<gene>
    <name evidence="3" type="ORF">EEDITHA_LOCUS8599</name>
</gene>